<sequence>MKKLFSILAIALIVYSCKDNESAGASAAVINQEEVTGDLPVFGADFKNETILSAYELGEIYSNLKTGDTVKVTFEGPVKEVCQAKGCWMQVDVGAEDPVMVKFKDYGFFVPKDLEGKRVVVHGMAFISEVPVEEQQHYAKDAGKSEAEITAITLPKKSLGFTASGVKIAE</sequence>
<protein>
    <recommendedName>
        <fullName evidence="3">DUF4920 domain-containing protein</fullName>
    </recommendedName>
</protein>
<dbReference type="RefSeq" id="WP_099646972.1">
    <property type="nucleotide sequence ID" value="NZ_KZ319294.1"/>
</dbReference>
<evidence type="ECO:0000313" key="2">
    <source>
        <dbReference type="Proteomes" id="UP000229433"/>
    </source>
</evidence>
<name>A0A2G1VPY5_9FLAO</name>
<reference evidence="1 2" key="1">
    <citation type="submission" date="2017-08" db="EMBL/GenBank/DDBJ databases">
        <title>The whole genome shortgun sequences of strain Leeuwenhoekiella nanhaiensis G18 from the South China Sea.</title>
        <authorList>
            <person name="Liu Q."/>
        </authorList>
    </citation>
    <scope>NUCLEOTIDE SEQUENCE [LARGE SCALE GENOMIC DNA]</scope>
    <source>
        <strain evidence="1 2">G18</strain>
    </source>
</reference>
<evidence type="ECO:0000313" key="1">
    <source>
        <dbReference type="EMBL" id="PHQ28680.1"/>
    </source>
</evidence>
<dbReference type="AlphaFoldDB" id="A0A2G1VPY5"/>
<keyword evidence="2" id="KW-1185">Reference proteome</keyword>
<dbReference type="PROSITE" id="PS51257">
    <property type="entry name" value="PROKAR_LIPOPROTEIN"/>
    <property type="match status" value="1"/>
</dbReference>
<dbReference type="InterPro" id="IPR032577">
    <property type="entry name" value="DUF4920"/>
</dbReference>
<accession>A0A2G1VPY5</accession>
<organism evidence="1 2">
    <name type="scientific">Leeuwenhoekiella nanhaiensis</name>
    <dbReference type="NCBI Taxonomy" id="1655491"/>
    <lineage>
        <taxon>Bacteria</taxon>
        <taxon>Pseudomonadati</taxon>
        <taxon>Bacteroidota</taxon>
        <taxon>Flavobacteriia</taxon>
        <taxon>Flavobacteriales</taxon>
        <taxon>Flavobacteriaceae</taxon>
        <taxon>Leeuwenhoekiella</taxon>
    </lineage>
</organism>
<evidence type="ECO:0008006" key="3">
    <source>
        <dbReference type="Google" id="ProtNLM"/>
    </source>
</evidence>
<dbReference type="EMBL" id="NQXA01000012">
    <property type="protein sequence ID" value="PHQ28680.1"/>
    <property type="molecule type" value="Genomic_DNA"/>
</dbReference>
<comment type="caution">
    <text evidence="1">The sequence shown here is derived from an EMBL/GenBank/DDBJ whole genome shotgun (WGS) entry which is preliminary data.</text>
</comment>
<dbReference type="OrthoDB" id="129527at2"/>
<proteinExistence type="predicted"/>
<gene>
    <name evidence="1" type="ORF">CJ305_14320</name>
</gene>
<dbReference type="Proteomes" id="UP000229433">
    <property type="component" value="Unassembled WGS sequence"/>
</dbReference>
<dbReference type="Pfam" id="PF16267">
    <property type="entry name" value="DUF4920"/>
    <property type="match status" value="1"/>
</dbReference>